<evidence type="ECO:0000256" key="2">
    <source>
        <dbReference type="ARBA" id="ARBA00005992"/>
    </source>
</evidence>
<dbReference type="PANTHER" id="PTHR41533:SF2">
    <property type="entry name" value="BLR7131 PROTEIN"/>
    <property type="match status" value="1"/>
</dbReference>
<proteinExistence type="inferred from homology"/>
<dbReference type="Pfam" id="PF20142">
    <property type="entry name" value="Scaffold"/>
    <property type="match status" value="1"/>
</dbReference>
<gene>
    <name evidence="10" type="ORF">FHW36_11655</name>
</gene>
<dbReference type="InterPro" id="IPR052905">
    <property type="entry name" value="LD-transpeptidase_YkuD-like"/>
</dbReference>
<evidence type="ECO:0000256" key="4">
    <source>
        <dbReference type="ARBA" id="ARBA00022960"/>
    </source>
</evidence>
<dbReference type="InterPro" id="IPR005490">
    <property type="entry name" value="LD_TPept_cat_dom"/>
</dbReference>
<dbReference type="Pfam" id="PF03734">
    <property type="entry name" value="YkuD"/>
    <property type="match status" value="1"/>
</dbReference>
<dbReference type="SUPFAM" id="SSF141523">
    <property type="entry name" value="L,D-transpeptidase catalytic domain-like"/>
    <property type="match status" value="1"/>
</dbReference>
<evidence type="ECO:0000256" key="6">
    <source>
        <dbReference type="ARBA" id="ARBA00023316"/>
    </source>
</evidence>
<dbReference type="GO" id="GO:0004180">
    <property type="term" value="F:carboxypeptidase activity"/>
    <property type="evidence" value="ECO:0007669"/>
    <property type="project" value="UniProtKB-ARBA"/>
</dbReference>
<feature type="domain" description="L,D-TPase catalytic" evidence="9">
    <location>
        <begin position="315"/>
        <end position="475"/>
    </location>
</feature>
<dbReference type="InterPro" id="IPR036365">
    <property type="entry name" value="PGBD-like_sf"/>
</dbReference>
<dbReference type="PROSITE" id="PS51257">
    <property type="entry name" value="PROKAR_LIPOPROTEIN"/>
    <property type="match status" value="1"/>
</dbReference>
<dbReference type="Proteomes" id="UP000320811">
    <property type="component" value="Unassembled WGS sequence"/>
</dbReference>
<dbReference type="CDD" id="cd16913">
    <property type="entry name" value="YkuD_like"/>
    <property type="match status" value="1"/>
</dbReference>
<feature type="region of interest" description="Disordered" evidence="8">
    <location>
        <begin position="21"/>
        <end position="45"/>
    </location>
</feature>
<feature type="compositionally biased region" description="Low complexity" evidence="8">
    <location>
        <begin position="21"/>
        <end position="31"/>
    </location>
</feature>
<accession>A0A561P2P2</accession>
<feature type="active site" description="Proton donor/acceptor" evidence="7">
    <location>
        <position position="430"/>
    </location>
</feature>
<evidence type="ECO:0000256" key="8">
    <source>
        <dbReference type="SAM" id="MobiDB-lite"/>
    </source>
</evidence>
<dbReference type="EMBL" id="VIWO01000016">
    <property type="protein sequence ID" value="TWF32382.1"/>
    <property type="molecule type" value="Genomic_DNA"/>
</dbReference>
<dbReference type="GO" id="GO:0071555">
    <property type="term" value="P:cell wall organization"/>
    <property type="evidence" value="ECO:0007669"/>
    <property type="project" value="UniProtKB-UniRule"/>
</dbReference>
<dbReference type="InterPro" id="IPR038063">
    <property type="entry name" value="Transpep_catalytic_dom"/>
</dbReference>
<comment type="similarity">
    <text evidence="2">Belongs to the YkuD family.</text>
</comment>
<dbReference type="RefSeq" id="WP_186452678.1">
    <property type="nucleotide sequence ID" value="NZ_VIWO01000016.1"/>
</dbReference>
<evidence type="ECO:0000256" key="3">
    <source>
        <dbReference type="ARBA" id="ARBA00022679"/>
    </source>
</evidence>
<dbReference type="SUPFAM" id="SSF47090">
    <property type="entry name" value="PGBD-like"/>
    <property type="match status" value="1"/>
</dbReference>
<keyword evidence="3" id="KW-0808">Transferase</keyword>
<keyword evidence="5 7" id="KW-0573">Peptidoglycan synthesis</keyword>
<dbReference type="AlphaFoldDB" id="A0A561P2P2"/>
<protein>
    <submittedName>
        <fullName evidence="10">L,D-transpeptidase-like protein</fullName>
    </submittedName>
</protein>
<dbReference type="UniPathway" id="UPA00219"/>
<dbReference type="Gene3D" id="1.10.101.10">
    <property type="entry name" value="PGBD-like superfamily/PGBD"/>
    <property type="match status" value="1"/>
</dbReference>
<evidence type="ECO:0000256" key="7">
    <source>
        <dbReference type="PROSITE-ProRule" id="PRU01373"/>
    </source>
</evidence>
<comment type="pathway">
    <text evidence="1 7">Cell wall biogenesis; peptidoglycan biosynthesis.</text>
</comment>
<evidence type="ECO:0000256" key="1">
    <source>
        <dbReference type="ARBA" id="ARBA00004752"/>
    </source>
</evidence>
<name>A0A561P2P2_9BACT</name>
<dbReference type="GO" id="GO:0009252">
    <property type="term" value="P:peptidoglycan biosynthetic process"/>
    <property type="evidence" value="ECO:0007669"/>
    <property type="project" value="UniProtKB-UniPathway"/>
</dbReference>
<evidence type="ECO:0000256" key="5">
    <source>
        <dbReference type="ARBA" id="ARBA00022984"/>
    </source>
</evidence>
<dbReference type="GO" id="GO:0016740">
    <property type="term" value="F:transferase activity"/>
    <property type="evidence" value="ECO:0007669"/>
    <property type="project" value="UniProtKB-KW"/>
</dbReference>
<keyword evidence="6 7" id="KW-0961">Cell wall biogenesis/degradation</keyword>
<dbReference type="PROSITE" id="PS52029">
    <property type="entry name" value="LD_TPASE"/>
    <property type="match status" value="1"/>
</dbReference>
<sequence>MERQILKVLLACLIVAACKGPSSPGASSSPESQEEDTISPRNRGITPANAYNDLFLDSMAVEKFIQQKHLDSHMANRLRSFYNTRNYEFAWLDSRGPTEQASAFQSLYSYSKDTGSSKAIDIRLDGLKTEDSLVITANNPEMTHLELQLTVRLITYFRKRGGSVDQIEHMVPAQRYEVMQLADSLLKTNDHLFPAVAPMKAPLKTYMGYVRDGGWDTLPQAGKGYRKGQSSPDIRLLKKRLAITGELTDNDSSALFNDDLETAVNTFRNHHGYTENGVLNDTIIKELNVSAQARLQQLLINMERMKWMPAADQGKLILVNIPAFKLHVVEGSQKLFDIDIIVGKEGHSTTMFSGWLSQVVFSPYWNIPRSIIRKEILPGMNRRPGYLASKHMEIVGHQNGLPVIRQLPGPHNALGRVKFLFPNSYNIYFHDTPEKSLFNHDIRTYSHGCIRLKDPMKMAQFVLENSPEWTTEKITAAMDSGKQTYVAVKHPVPVIITYFTAWEEDDALHIAPDVYDHDIPFRNKLFL</sequence>
<evidence type="ECO:0000313" key="11">
    <source>
        <dbReference type="Proteomes" id="UP000320811"/>
    </source>
</evidence>
<dbReference type="Gene3D" id="2.40.440.10">
    <property type="entry name" value="L,D-transpeptidase catalytic domain-like"/>
    <property type="match status" value="1"/>
</dbReference>
<dbReference type="InterPro" id="IPR036366">
    <property type="entry name" value="PGBDSf"/>
</dbReference>
<feature type="active site" description="Nucleophile" evidence="7">
    <location>
        <position position="449"/>
    </location>
</feature>
<dbReference type="InterPro" id="IPR045380">
    <property type="entry name" value="LD_TPept_scaffold_dom"/>
</dbReference>
<organism evidence="10 11">
    <name type="scientific">Chitinophaga polysaccharea</name>
    <dbReference type="NCBI Taxonomy" id="1293035"/>
    <lineage>
        <taxon>Bacteria</taxon>
        <taxon>Pseudomonadati</taxon>
        <taxon>Bacteroidota</taxon>
        <taxon>Chitinophagia</taxon>
        <taxon>Chitinophagales</taxon>
        <taxon>Chitinophagaceae</taxon>
        <taxon>Chitinophaga</taxon>
    </lineage>
</organism>
<evidence type="ECO:0000259" key="9">
    <source>
        <dbReference type="PROSITE" id="PS52029"/>
    </source>
</evidence>
<comment type="caution">
    <text evidence="10">The sequence shown here is derived from an EMBL/GenBank/DDBJ whole genome shotgun (WGS) entry which is preliminary data.</text>
</comment>
<evidence type="ECO:0000313" key="10">
    <source>
        <dbReference type="EMBL" id="TWF32382.1"/>
    </source>
</evidence>
<reference evidence="10 11" key="1">
    <citation type="submission" date="2019-06" db="EMBL/GenBank/DDBJ databases">
        <title>Sorghum-associated microbial communities from plants grown in Nebraska, USA.</title>
        <authorList>
            <person name="Schachtman D."/>
        </authorList>
    </citation>
    <scope>NUCLEOTIDE SEQUENCE [LARGE SCALE GENOMIC DNA]</scope>
    <source>
        <strain evidence="10 11">1209</strain>
    </source>
</reference>
<keyword evidence="11" id="KW-1185">Reference proteome</keyword>
<dbReference type="GO" id="GO:0008360">
    <property type="term" value="P:regulation of cell shape"/>
    <property type="evidence" value="ECO:0007669"/>
    <property type="project" value="UniProtKB-UniRule"/>
</dbReference>
<keyword evidence="4 7" id="KW-0133">Cell shape</keyword>
<dbReference type="PANTHER" id="PTHR41533">
    <property type="entry name" value="L,D-TRANSPEPTIDASE HI_1667-RELATED"/>
    <property type="match status" value="1"/>
</dbReference>